<dbReference type="PANTHER" id="PTHR14234">
    <property type="entry name" value="RIM BINDING PROTEIN-RELATED"/>
    <property type="match status" value="1"/>
</dbReference>
<dbReference type="SUPFAM" id="SSF49265">
    <property type="entry name" value="Fibronectin type III"/>
    <property type="match status" value="2"/>
</dbReference>
<dbReference type="CDD" id="cd12013">
    <property type="entry name" value="SH3_RIM-BP_3"/>
    <property type="match status" value="1"/>
</dbReference>
<evidence type="ECO:0000256" key="8">
    <source>
        <dbReference type="SAM" id="MobiDB-lite"/>
    </source>
</evidence>
<dbReference type="GO" id="GO:0030156">
    <property type="term" value="F:benzodiazepine receptor binding"/>
    <property type="evidence" value="ECO:0007669"/>
    <property type="project" value="TreeGrafter"/>
</dbReference>
<evidence type="ECO:0000313" key="10">
    <source>
        <dbReference type="Proteomes" id="UP000504612"/>
    </source>
</evidence>
<dbReference type="PANTHER" id="PTHR14234:SF20">
    <property type="entry name" value="PERIPHERAL-TYPE BENZODIAZEPINE RECEPTOR-ASSOCIATED PROTEIN 1"/>
    <property type="match status" value="1"/>
</dbReference>
<gene>
    <name evidence="11" type="primary">TSPOAP1</name>
</gene>
<feature type="compositionally biased region" description="Polar residues" evidence="8">
    <location>
        <begin position="2062"/>
        <end position="2079"/>
    </location>
</feature>
<keyword evidence="10" id="KW-1185">Reference proteome</keyword>
<sequence length="2278" mass="251488">MVYFQGDMPLKVLQLFKCFGNSAVVEALRNRARKNPGRALLPRRRLLVSKPEEIRSSRLGSQGDRLAPKPVPGGVGGATEHEAAVRPDETSVVPQHTGERGDGGGGGGGGPELKERAPWMRGASSRKNPPRSAVQRHRRAACQARACKRAGDLDLLYGGPRGTPPPAPPPPAAKPLTAQQAEGARAEEPPPLPPGPSSQAGKQLQLRSFPQTLLFGWRWDASAGPRVPWQRQPALPQPRRSRCGNRSRCPLFFFLLLLQAESEGNVAPAAPRREMKRQGWGKPNAELLQDRFSSSKTGDGAAERGGHILVGAMPESAGSPGGAEGTQTALELEVPSRGSSPCSEQMPGSTEGYPAEGLEGCPGEAPVQYGVSYPCLLHQNQVLLTALEELQMRCASLKKENGLLRKTCFPETQEKVRHLKRKNAELAVIAKRLEERARKLQEANLRVVNAPINVKSSCAGLCKRALARQRATDLQEQANALLMKDKQINALQRECQELQAKIMDGKEGPPCLPLLDFQHLLRESQKEVLRLQRQIALKNFKAALEPCGQGSGHFSVAFAMDLGLITSDRTICSNGFSPTRVSQPWEELCIAVEETSQSETGLFPFGRVQRREDTLISAPEVKEHVKHLDSELTKKRKQCEHLEHEVKKKHKRCVELEIELQEVRSDNARLSEENAVLQGQVEWTEKVESENAELRLQVSVVTEERDSALQKTQELQDRLESLGQALKHMRDVAERRQQLEHQHEKALQALQKKKDEVRQLQQAQAEARKKHEGAVQLLENSLDSMQARVRELENQCRSHTEQFNFLSQELSRFHLQTGKLGLPSTSSFCSSLVTSEIVFATCQSSPQLPNCFKQKACLLFCGKEQNREKLLQATVENAAKRDVQCLVSDSEIVPVSPRSSIKVQDEEVERFSPVALRLTDPVVSPVSRSPDTSSPPVASKKAIKKLEAQSSSSRSESMHNNSPKSCPTPEMDTASEMEELDIDSISLVPEQENHDPVKLQVFLARYSYNPFDGPNENPEAELPLTAGEYIYVYGEMDEDGFFEGELMDGRRGLVPSNFVERLADDDLVTFLPQELHDLSQSSPLERSFLSISISSGERSDYSSEELNASTAPSRLEGDQGEGGISIAVPYPRKVTLIKQFASSLLVTWDPPLVPSGSGLDIQSYNVYVDTELRENVKAGSQMKAMIDKLDLKTKAYRVSIQSVSEKGSSDRLQCTFLVGCGFVLAPSQLQVRSVQATSVELSWISSNSNFSHTIYLNGGACDIVKAGIYWYTFRNLNPNTSYIATVEIQPQQTFWKPFPEVEEQALSTEIQFTTSSAGSPDAPLDVRVDPGPTSGILVISWLPVTIDAEGSSNGVRVTGYAVYADGQKVMEVTSPTAGSVLIEVSQLQILQLCQEVTVRTVSLYGESVDSLPAQIPSALLEEVDRSSESQFRGRPSRLLGGGAPALVTRTSQVPGKELPSATKNSVAKLTLQTTITSEKSGDQVHSETSSNVKVPLTPTVQAVSPELGTLPGEEGNYLLPSPAGGVVKEDLTVLKKEKSGEDNQELPLTVTKQELHISDSGAISPETCGSCPAEQGTNAPPEREPEDNQSSLEPKRPPMDRPSMQEDDSSREVGQSEGQTPESLVESSGRMKPLKEGSRDDASQLVARSRREQAEKRSEPGNRPLNILTDHNRGSDLSDITEEEEEDEKEEEEEKPVSGRPGEMKWNPSEYCSRENGDKLDLGDTDSDEEILERILEMPLQKKCSKALFSIPEVTEEEEEQEQEEKFRGECMNETSSCSGRWDGEDMTYQWDDRKKPSRSPLLEWRRSSHCKEKTRVQPQGHRKRKGDIREPSVPLRSNSYYTGGGLYRAQSLTENLDVITSLEMEDDLKLCSWAGQRPDQVPSRRMMPQEKREKAVQGLPRCLTPENLEIDIEYDSNEEEDLTITSTPVSLLSSDGRADGSPTDCEEEWSDCSSQSGSIQSSGRRELKRSSSWEGESTDWSTSPSHSPGHCGWRKKASGAPEEWNRTREKSPSVLGARPEQAWKEGPLVQTWVTGSPGLLDSTSYQSPVQRDRRSPRKSQEGTLSPSGTIGTWRNPSLESADDKGSARLFVALFDYDPVSMSPNRDAAEEELPFQEGQILKVYGHKDADGFYRGECAGRTGFIPCNMVSELRVDSDSARKQLIEEGHISTDMLMESLEAPGKQNPSSEDPTRTMVAIFDYNPQENSPNPDTEVELRFCAGDIVTVLSSMDDDGFYYGEVNGQKGLVPSNFLEALPSDGALASEPSLGRQRVRKRRIQ</sequence>
<evidence type="ECO:0000256" key="1">
    <source>
        <dbReference type="ARBA" id="ARBA00004496"/>
    </source>
</evidence>
<feature type="domain" description="SH3" evidence="9">
    <location>
        <begin position="2190"/>
        <end position="2257"/>
    </location>
</feature>
<evidence type="ECO:0000256" key="6">
    <source>
        <dbReference type="PROSITE-ProRule" id="PRU00192"/>
    </source>
</evidence>
<dbReference type="InterPro" id="IPR036028">
    <property type="entry name" value="SH3-like_dom_sf"/>
</dbReference>
<dbReference type="CTD" id="9256"/>
<feature type="region of interest" description="Disordered" evidence="8">
    <location>
        <begin position="1753"/>
        <end position="1841"/>
    </location>
</feature>
<feature type="region of interest" description="Disordered" evidence="8">
    <location>
        <begin position="2258"/>
        <end position="2278"/>
    </location>
</feature>
<dbReference type="Pfam" id="PF25523">
    <property type="entry name" value="Ig_RIMBP2"/>
    <property type="match status" value="2"/>
</dbReference>
<feature type="compositionally biased region" description="Acidic residues" evidence="8">
    <location>
        <begin position="1679"/>
        <end position="1694"/>
    </location>
</feature>
<keyword evidence="7" id="KW-0175">Coiled coil</keyword>
<feature type="compositionally biased region" description="Basic and acidic residues" evidence="8">
    <location>
        <begin position="79"/>
        <end position="89"/>
    </location>
</feature>
<dbReference type="SMART" id="SM00060">
    <property type="entry name" value="FN3"/>
    <property type="match status" value="3"/>
</dbReference>
<dbReference type="InterPro" id="IPR057950">
    <property type="entry name" value="RIMB1/RIM3A-C-like_N"/>
</dbReference>
<dbReference type="InterPro" id="IPR035755">
    <property type="entry name" value="RIM-BP_SH3_3"/>
</dbReference>
<dbReference type="Pfam" id="PF14604">
    <property type="entry name" value="SH3_9"/>
    <property type="match status" value="1"/>
</dbReference>
<dbReference type="FunFam" id="2.30.30.40:FF:000016">
    <property type="entry name" value="RIMS-binding protein 2 isoform X2"/>
    <property type="match status" value="1"/>
</dbReference>
<feature type="compositionally biased region" description="Polar residues" evidence="8">
    <location>
        <begin position="926"/>
        <end position="936"/>
    </location>
</feature>
<feature type="compositionally biased region" description="Polar residues" evidence="8">
    <location>
        <begin position="1612"/>
        <end position="1626"/>
    </location>
</feature>
<keyword evidence="3 6" id="KW-0728">SH3 domain</keyword>
<feature type="compositionally biased region" description="Polar residues" evidence="8">
    <location>
        <begin position="1924"/>
        <end position="1934"/>
    </location>
</feature>
<dbReference type="RefSeq" id="XP_026527253.1">
    <property type="nucleotide sequence ID" value="XM_026671468.1"/>
</dbReference>
<feature type="region of interest" description="Disordered" evidence="8">
    <location>
        <begin position="52"/>
        <end position="203"/>
    </location>
</feature>
<feature type="compositionally biased region" description="Basic and acidic residues" evidence="8">
    <location>
        <begin position="1804"/>
        <end position="1816"/>
    </location>
</feature>
<dbReference type="KEGG" id="nss:113414536"/>
<protein>
    <submittedName>
        <fullName evidence="11">Peripheral-type benzodiazepine receptor-associated protein 1</fullName>
    </submittedName>
</protein>
<feature type="coiled-coil region" evidence="7">
    <location>
        <begin position="625"/>
        <end position="680"/>
    </location>
</feature>
<feature type="compositionally biased region" description="Polar residues" evidence="8">
    <location>
        <begin position="1973"/>
        <end position="1987"/>
    </location>
</feature>
<feature type="coiled-coil region" evidence="7">
    <location>
        <begin position="380"/>
        <end position="450"/>
    </location>
</feature>
<dbReference type="PROSITE" id="PS50002">
    <property type="entry name" value="SH3"/>
    <property type="match status" value="3"/>
</dbReference>
<dbReference type="CDD" id="cd12012">
    <property type="entry name" value="SH3_RIM-BP_2"/>
    <property type="match status" value="1"/>
</dbReference>
<dbReference type="FunFam" id="2.60.40.10:FF:000072">
    <property type="entry name" value="RIMS-binding protein 2 isoform X1"/>
    <property type="match status" value="1"/>
</dbReference>
<comment type="similarity">
    <text evidence="2">Belongs to the RIMBP family.</text>
</comment>
<dbReference type="Proteomes" id="UP000504612">
    <property type="component" value="Unplaced"/>
</dbReference>
<feature type="region of interest" description="Disordered" evidence="8">
    <location>
        <begin position="1560"/>
        <end position="1725"/>
    </location>
</feature>
<dbReference type="Gene3D" id="2.60.40.10">
    <property type="entry name" value="Immunoglobulins"/>
    <property type="match status" value="3"/>
</dbReference>
<dbReference type="FunFam" id="2.30.30.40:FF:000023">
    <property type="entry name" value="RIMS-binding protein 2 isoform F"/>
    <property type="match status" value="1"/>
</dbReference>
<evidence type="ECO:0000256" key="4">
    <source>
        <dbReference type="ARBA" id="ARBA00022490"/>
    </source>
</evidence>
<feature type="region of interest" description="Disordered" evidence="8">
    <location>
        <begin position="923"/>
        <end position="971"/>
    </location>
</feature>
<feature type="compositionally biased region" description="Low complexity" evidence="8">
    <location>
        <begin position="1954"/>
        <end position="1963"/>
    </location>
</feature>
<dbReference type="InterPro" id="IPR040325">
    <property type="entry name" value="RIMBP1/2/3"/>
</dbReference>
<feature type="domain" description="SH3" evidence="9">
    <location>
        <begin position="2086"/>
        <end position="2154"/>
    </location>
</feature>
<accession>A0A6J1UFJ5</accession>
<evidence type="ECO:0000256" key="7">
    <source>
        <dbReference type="SAM" id="Coils"/>
    </source>
</evidence>
<organism evidence="10 11">
    <name type="scientific">Notechis scutatus</name>
    <name type="common">mainland tiger snake</name>
    <dbReference type="NCBI Taxonomy" id="8663"/>
    <lineage>
        <taxon>Eukaryota</taxon>
        <taxon>Metazoa</taxon>
        <taxon>Chordata</taxon>
        <taxon>Craniata</taxon>
        <taxon>Vertebrata</taxon>
        <taxon>Euteleostomi</taxon>
        <taxon>Lepidosauria</taxon>
        <taxon>Squamata</taxon>
        <taxon>Bifurcata</taxon>
        <taxon>Unidentata</taxon>
        <taxon>Episquamata</taxon>
        <taxon>Toxicofera</taxon>
        <taxon>Serpentes</taxon>
        <taxon>Colubroidea</taxon>
        <taxon>Elapidae</taxon>
        <taxon>Hydrophiinae</taxon>
        <taxon>Notechis</taxon>
    </lineage>
</organism>
<keyword evidence="5" id="KW-0677">Repeat</keyword>
<dbReference type="SMART" id="SM00326">
    <property type="entry name" value="SH3"/>
    <property type="match status" value="3"/>
</dbReference>
<feature type="coiled-coil region" evidence="7">
    <location>
        <begin position="474"/>
        <end position="508"/>
    </location>
</feature>
<name>A0A6J1UFJ5_9SAUR</name>
<dbReference type="FunFam" id="2.30.30.40:FF:000006">
    <property type="entry name" value="RIMS-binding protein 2 isoform X1"/>
    <property type="match status" value="1"/>
</dbReference>
<dbReference type="InterPro" id="IPR035753">
    <property type="entry name" value="RIM-BP_SH3_2"/>
</dbReference>
<keyword evidence="4" id="KW-0963">Cytoplasm</keyword>
<dbReference type="InterPro" id="IPR001452">
    <property type="entry name" value="SH3_domain"/>
</dbReference>
<feature type="region of interest" description="Disordered" evidence="8">
    <location>
        <begin position="1100"/>
        <end position="1121"/>
    </location>
</feature>
<dbReference type="Gene3D" id="2.30.30.40">
    <property type="entry name" value="SH3 Domains"/>
    <property type="match status" value="3"/>
</dbReference>
<feature type="coiled-coil region" evidence="7">
    <location>
        <begin position="705"/>
        <end position="809"/>
    </location>
</feature>
<dbReference type="GeneID" id="113414536"/>
<evidence type="ECO:0000256" key="2">
    <source>
        <dbReference type="ARBA" id="ARBA00010749"/>
    </source>
</evidence>
<feature type="compositionally biased region" description="Acidic residues" evidence="8">
    <location>
        <begin position="1754"/>
        <end position="1763"/>
    </location>
</feature>
<feature type="region of interest" description="Disordered" evidence="8">
    <location>
        <begin position="1536"/>
        <end position="1555"/>
    </location>
</feature>
<dbReference type="CDD" id="cd00063">
    <property type="entry name" value="FN3"/>
    <property type="match status" value="2"/>
</dbReference>
<feature type="compositionally biased region" description="Basic and acidic residues" evidence="8">
    <location>
        <begin position="1633"/>
        <end position="1642"/>
    </location>
</feature>
<feature type="domain" description="SH3" evidence="9">
    <location>
        <begin position="997"/>
        <end position="1064"/>
    </location>
</feature>
<dbReference type="InterPro" id="IPR013783">
    <property type="entry name" value="Ig-like_fold"/>
</dbReference>
<keyword evidence="11" id="KW-0675">Receptor</keyword>
<reference evidence="11" key="1">
    <citation type="submission" date="2025-08" db="UniProtKB">
        <authorList>
            <consortium name="RefSeq"/>
        </authorList>
    </citation>
    <scope>IDENTIFICATION</scope>
</reference>
<dbReference type="InterPro" id="IPR003961">
    <property type="entry name" value="FN3_dom"/>
</dbReference>
<dbReference type="Pfam" id="PF07653">
    <property type="entry name" value="SH3_2"/>
    <property type="match status" value="2"/>
</dbReference>
<evidence type="ECO:0000256" key="3">
    <source>
        <dbReference type="ARBA" id="ARBA00022443"/>
    </source>
</evidence>
<proteinExistence type="inferred from homology"/>
<feature type="compositionally biased region" description="Pro residues" evidence="8">
    <location>
        <begin position="162"/>
        <end position="173"/>
    </location>
</feature>
<feature type="compositionally biased region" description="Low complexity" evidence="8">
    <location>
        <begin position="174"/>
        <end position="183"/>
    </location>
</feature>
<evidence type="ECO:0000256" key="5">
    <source>
        <dbReference type="ARBA" id="ARBA00022737"/>
    </source>
</evidence>
<evidence type="ECO:0000313" key="11">
    <source>
        <dbReference type="RefSeq" id="XP_026527253.1"/>
    </source>
</evidence>
<evidence type="ECO:0000259" key="9">
    <source>
        <dbReference type="PROSITE" id="PS50002"/>
    </source>
</evidence>
<dbReference type="Pfam" id="PF25566">
    <property type="entry name" value="RIMB1_N"/>
    <property type="match status" value="1"/>
</dbReference>
<dbReference type="CDD" id="cd12014">
    <property type="entry name" value="SH3_RIM-BP_1"/>
    <property type="match status" value="1"/>
</dbReference>
<feature type="compositionally biased region" description="Basic and acidic residues" evidence="8">
    <location>
        <begin position="1649"/>
        <end position="1660"/>
    </location>
</feature>
<dbReference type="InterPro" id="IPR057884">
    <property type="entry name" value="FN3_RIM-BP1/2/3"/>
</dbReference>
<feature type="compositionally biased region" description="Basic and acidic residues" evidence="8">
    <location>
        <begin position="1712"/>
        <end position="1722"/>
    </location>
</feature>
<comment type="subcellular location">
    <subcellularLocation>
        <location evidence="1">Cytoplasm</location>
    </subcellularLocation>
</comment>
<dbReference type="InterPro" id="IPR036116">
    <property type="entry name" value="FN3_sf"/>
</dbReference>
<feature type="region of interest" description="Disordered" evidence="8">
    <location>
        <begin position="1915"/>
        <end position="2082"/>
    </location>
</feature>
<dbReference type="SUPFAM" id="SSF50044">
    <property type="entry name" value="SH3-domain"/>
    <property type="match status" value="3"/>
</dbReference>